<dbReference type="PRINTS" id="PR00598">
    <property type="entry name" value="HTHMARR"/>
</dbReference>
<organism evidence="5 6">
    <name type="scientific">Cellulomonas wangsupingiae</name>
    <dbReference type="NCBI Taxonomy" id="2968085"/>
    <lineage>
        <taxon>Bacteria</taxon>
        <taxon>Bacillati</taxon>
        <taxon>Actinomycetota</taxon>
        <taxon>Actinomycetes</taxon>
        <taxon>Micrococcales</taxon>
        <taxon>Cellulomonadaceae</taxon>
        <taxon>Cellulomonas</taxon>
    </lineage>
</organism>
<sequence length="158" mass="17185">MDEAEGASGTQPARLRATPSWLLTQAATLTQRVITTALAEVGATRYQYAVLAALEEFGPLSQAELGRRCHIDRSDIVATVNDLTAHDYADRRQDPGNRRQNLITLTDAGRRRLEQVAATLDAAQADLLSGLAQADRDALTSTLQRILDARAKPHDAPR</sequence>
<feature type="domain" description="HTH marR-type" evidence="4">
    <location>
        <begin position="16"/>
        <end position="148"/>
    </location>
</feature>
<dbReference type="SMART" id="SM00347">
    <property type="entry name" value="HTH_MARR"/>
    <property type="match status" value="1"/>
</dbReference>
<evidence type="ECO:0000313" key="6">
    <source>
        <dbReference type="Proteomes" id="UP001317322"/>
    </source>
</evidence>
<evidence type="ECO:0000256" key="1">
    <source>
        <dbReference type="ARBA" id="ARBA00023015"/>
    </source>
</evidence>
<dbReference type="Pfam" id="PF12802">
    <property type="entry name" value="MarR_2"/>
    <property type="match status" value="1"/>
</dbReference>
<dbReference type="EMBL" id="CP101989">
    <property type="protein sequence ID" value="UUI63730.1"/>
    <property type="molecule type" value="Genomic_DNA"/>
</dbReference>
<proteinExistence type="predicted"/>
<keyword evidence="2" id="KW-0238">DNA-binding</keyword>
<dbReference type="InterPro" id="IPR036388">
    <property type="entry name" value="WH-like_DNA-bd_sf"/>
</dbReference>
<protein>
    <submittedName>
        <fullName evidence="5">MarR family transcriptional regulator</fullName>
    </submittedName>
</protein>
<dbReference type="PANTHER" id="PTHR42756:SF1">
    <property type="entry name" value="TRANSCRIPTIONAL REPRESSOR OF EMRAB OPERON"/>
    <property type="match status" value="1"/>
</dbReference>
<evidence type="ECO:0000256" key="3">
    <source>
        <dbReference type="ARBA" id="ARBA00023163"/>
    </source>
</evidence>
<evidence type="ECO:0000313" key="5">
    <source>
        <dbReference type="EMBL" id="UUI63730.1"/>
    </source>
</evidence>
<keyword evidence="1" id="KW-0805">Transcription regulation</keyword>
<evidence type="ECO:0000259" key="4">
    <source>
        <dbReference type="PROSITE" id="PS50995"/>
    </source>
</evidence>
<name>A0ABY5K3U8_9CELL</name>
<dbReference type="Gene3D" id="1.10.10.10">
    <property type="entry name" value="Winged helix-like DNA-binding domain superfamily/Winged helix DNA-binding domain"/>
    <property type="match status" value="1"/>
</dbReference>
<reference evidence="5 6" key="1">
    <citation type="submission" date="2022-07" db="EMBL/GenBank/DDBJ databases">
        <title>Novel species in genus cellulomonas.</title>
        <authorList>
            <person name="Ye L."/>
        </authorList>
    </citation>
    <scope>NUCLEOTIDE SEQUENCE [LARGE SCALE GENOMIC DNA]</scope>
    <source>
        <strain evidence="6">zg-Y908</strain>
    </source>
</reference>
<dbReference type="Proteomes" id="UP001317322">
    <property type="component" value="Chromosome"/>
</dbReference>
<dbReference type="PANTHER" id="PTHR42756">
    <property type="entry name" value="TRANSCRIPTIONAL REGULATOR, MARR"/>
    <property type="match status" value="1"/>
</dbReference>
<accession>A0ABY5K3U8</accession>
<dbReference type="InterPro" id="IPR036390">
    <property type="entry name" value="WH_DNA-bd_sf"/>
</dbReference>
<evidence type="ECO:0000256" key="2">
    <source>
        <dbReference type="ARBA" id="ARBA00023125"/>
    </source>
</evidence>
<keyword evidence="6" id="KW-1185">Reference proteome</keyword>
<dbReference type="SUPFAM" id="SSF46785">
    <property type="entry name" value="Winged helix' DNA-binding domain"/>
    <property type="match status" value="1"/>
</dbReference>
<dbReference type="InterPro" id="IPR000835">
    <property type="entry name" value="HTH_MarR-typ"/>
</dbReference>
<gene>
    <name evidence="5" type="ORF">NP075_11290</name>
</gene>
<keyword evidence="3" id="KW-0804">Transcription</keyword>
<dbReference type="RefSeq" id="WP_227563304.1">
    <property type="nucleotide sequence ID" value="NZ_CP101989.1"/>
</dbReference>
<dbReference type="PROSITE" id="PS50995">
    <property type="entry name" value="HTH_MARR_2"/>
    <property type="match status" value="1"/>
</dbReference>